<dbReference type="Pfam" id="PF18942">
    <property type="entry name" value="DUF5689"/>
    <property type="match status" value="1"/>
</dbReference>
<dbReference type="InterPro" id="IPR024361">
    <property type="entry name" value="BACON"/>
</dbReference>
<gene>
    <name evidence="3" type="ORF">FXV77_15995</name>
</gene>
<reference evidence="3 4" key="1">
    <citation type="submission" date="2019-08" db="EMBL/GenBank/DDBJ databases">
        <title>Phlebobacter frassis gen. nov. sp. nov., a new member of family Sphingobacteriaceae isolated from sand fly rearing media.</title>
        <authorList>
            <person name="Kakumanu M.L."/>
            <person name="Marayati B.F."/>
            <person name="Wada-Katsumata A."/>
            <person name="Wasserberg G."/>
            <person name="Schal C."/>
            <person name="Apperson C.S."/>
            <person name="Ponnusamy L."/>
        </authorList>
    </citation>
    <scope>NUCLEOTIDE SEQUENCE [LARGE SCALE GENOMIC DNA]</scope>
    <source>
        <strain evidence="3 4">SSI9</strain>
    </source>
</reference>
<keyword evidence="4" id="KW-1185">Reference proteome</keyword>
<evidence type="ECO:0008006" key="5">
    <source>
        <dbReference type="Google" id="ProtNLM"/>
    </source>
</evidence>
<dbReference type="Pfam" id="PF19190">
    <property type="entry name" value="BACON_2"/>
    <property type="match status" value="1"/>
</dbReference>
<dbReference type="InterPro" id="IPR013783">
    <property type="entry name" value="Ig-like_fold"/>
</dbReference>
<dbReference type="Proteomes" id="UP000322362">
    <property type="component" value="Unassembled WGS sequence"/>
</dbReference>
<evidence type="ECO:0000313" key="4">
    <source>
        <dbReference type="Proteomes" id="UP000322362"/>
    </source>
</evidence>
<name>A0A5D4H5M9_9SPHI</name>
<sequence>MMNRKYYQQIRSNIFLAVSTFFLLLTIGSCSKELEAPDTLEIKNLNPVVRATDGSLSLDIKSNTTWKVGGVDAAWLHVENESGNGDGQLHLSYEENSTVGSRTTTFFIVTTNDGKYHKIELTQLATDPVLELEEQELEVGSRSRTHEIKLNTNIPAGGISIEVLYEQEAEENWIANINVQADVLRFQTALNTVEEERTATIILSYENTSNEDVEDVWDKITVTQMASGNDGPPETKDFGYVKGLPLGVIDENISVTGNIVSTGTSDNFRKNTYIIQDENNTAIAFEAVGSLSLNQYDKVNLLLDGAQIGTFEDAGVSYRVIKNISSANILTSASDPGFSPPKLYMRDLTEDHVLSLVTLKDVEFAIPHGGYSNFHEFYVTQAYGDHATKHYPAPISDIQGDNMYLITNREVAYRRNSVPKGSGTITGLVVKIRGSAYGDLGEYSIRHLRERDIAVNPNRANGFSEILVEWELEPTTGFPDGTPNLPPTTGPAGATLQKDEGTGFYAANAPNGVYLIDKYRGDKPDANTIISKSSYNVNTWGTGRYWIMDKVSTQGITSSLSLQFEAVSVSSTGTGGGPRDFAVEYSLDGENWNRIANYQITGQIAANQTQNVTAGLKMFSYKLPDELLNKPNIKIRLLNINNTSVNGGSIAIPGSTSRLGHFSIRYNK</sequence>
<comment type="caution">
    <text evidence="3">The sequence shown here is derived from an EMBL/GenBank/DDBJ whole genome shotgun (WGS) entry which is preliminary data.</text>
</comment>
<evidence type="ECO:0000259" key="2">
    <source>
        <dbReference type="Pfam" id="PF19190"/>
    </source>
</evidence>
<dbReference type="CDD" id="cd14948">
    <property type="entry name" value="BACON"/>
    <property type="match status" value="1"/>
</dbReference>
<protein>
    <recommendedName>
        <fullName evidence="5">BACON domain-containing protein</fullName>
    </recommendedName>
</protein>
<proteinExistence type="predicted"/>
<evidence type="ECO:0000259" key="1">
    <source>
        <dbReference type="Pfam" id="PF18942"/>
    </source>
</evidence>
<dbReference type="AlphaFoldDB" id="A0A5D4H5M9"/>
<dbReference type="RefSeq" id="WP_148920247.1">
    <property type="nucleotide sequence ID" value="NZ_VTAV01000013.1"/>
</dbReference>
<feature type="domain" description="DUF5689" evidence="1">
    <location>
        <begin position="249"/>
        <end position="432"/>
    </location>
</feature>
<organism evidence="3 4">
    <name type="scientific">Sphingobacterium phlebotomi</name>
    <dbReference type="NCBI Taxonomy" id="2605433"/>
    <lineage>
        <taxon>Bacteria</taxon>
        <taxon>Pseudomonadati</taxon>
        <taxon>Bacteroidota</taxon>
        <taxon>Sphingobacteriia</taxon>
        <taxon>Sphingobacteriales</taxon>
        <taxon>Sphingobacteriaceae</taxon>
        <taxon>Sphingobacterium</taxon>
    </lineage>
</organism>
<dbReference type="InterPro" id="IPR043744">
    <property type="entry name" value="DUF5689"/>
</dbReference>
<dbReference type="PROSITE" id="PS51257">
    <property type="entry name" value="PROKAR_LIPOPROTEIN"/>
    <property type="match status" value="1"/>
</dbReference>
<accession>A0A5D4H5M9</accession>
<evidence type="ECO:0000313" key="3">
    <source>
        <dbReference type="EMBL" id="TYR34120.1"/>
    </source>
</evidence>
<dbReference type="Gene3D" id="2.60.40.10">
    <property type="entry name" value="Immunoglobulins"/>
    <property type="match status" value="1"/>
</dbReference>
<feature type="domain" description="BACON" evidence="2">
    <location>
        <begin position="51"/>
        <end position="112"/>
    </location>
</feature>
<dbReference type="EMBL" id="VTAV01000013">
    <property type="protein sequence ID" value="TYR34120.1"/>
    <property type="molecule type" value="Genomic_DNA"/>
</dbReference>